<proteinExistence type="inferred from homology"/>
<dbReference type="OrthoDB" id="2020436at2759"/>
<dbReference type="InterPro" id="IPR014729">
    <property type="entry name" value="Rossmann-like_a/b/a_fold"/>
</dbReference>
<dbReference type="EMBL" id="MCBR01022438">
    <property type="protein sequence ID" value="RKF53129.1"/>
    <property type="molecule type" value="Genomic_DNA"/>
</dbReference>
<dbReference type="GO" id="GO:0015940">
    <property type="term" value="P:pantothenate biosynthetic process"/>
    <property type="evidence" value="ECO:0007669"/>
    <property type="project" value="UniProtKB-UniPathway"/>
</dbReference>
<dbReference type="Pfam" id="PF02569">
    <property type="entry name" value="Pantoate_ligase"/>
    <property type="match status" value="1"/>
</dbReference>
<dbReference type="AlphaFoldDB" id="A0A420H6R2"/>
<protein>
    <recommendedName>
        <fullName evidence="4">Pantoate--beta-alanine ligase</fullName>
        <ecNumber evidence="3">6.3.2.1</ecNumber>
    </recommendedName>
    <alternativeName>
        <fullName evidence="10">Pantoate-activating enzyme</fullName>
    </alternativeName>
    <alternativeName>
        <fullName evidence="9">Pantothenate synthetase</fullName>
    </alternativeName>
</protein>
<dbReference type="PANTHER" id="PTHR21299">
    <property type="entry name" value="CYTIDYLATE KINASE/PANTOATE-BETA-ALANINE LIGASE"/>
    <property type="match status" value="1"/>
</dbReference>
<name>A0A420H6R2_9PEZI</name>
<dbReference type="Gene3D" id="3.40.50.620">
    <property type="entry name" value="HUPs"/>
    <property type="match status" value="1"/>
</dbReference>
<evidence type="ECO:0000256" key="9">
    <source>
        <dbReference type="ARBA" id="ARBA00029902"/>
    </source>
</evidence>
<dbReference type="InterPro" id="IPR042176">
    <property type="entry name" value="Pantoate_ligase_C"/>
</dbReference>
<dbReference type="InterPro" id="IPR003721">
    <property type="entry name" value="Pantoate_ligase"/>
</dbReference>
<evidence type="ECO:0000256" key="2">
    <source>
        <dbReference type="ARBA" id="ARBA00009256"/>
    </source>
</evidence>
<evidence type="ECO:0000256" key="7">
    <source>
        <dbReference type="ARBA" id="ARBA00022741"/>
    </source>
</evidence>
<accession>A0A420H6R2</accession>
<evidence type="ECO:0000313" key="13">
    <source>
        <dbReference type="Proteomes" id="UP000285405"/>
    </source>
</evidence>
<dbReference type="CDD" id="cd00560">
    <property type="entry name" value="PanC"/>
    <property type="match status" value="1"/>
</dbReference>
<comment type="catalytic activity">
    <reaction evidence="11">
        <text>(R)-pantoate + beta-alanine + ATP = (R)-pantothenate + AMP + diphosphate + H(+)</text>
        <dbReference type="Rhea" id="RHEA:10912"/>
        <dbReference type="ChEBI" id="CHEBI:15378"/>
        <dbReference type="ChEBI" id="CHEBI:15980"/>
        <dbReference type="ChEBI" id="CHEBI:29032"/>
        <dbReference type="ChEBI" id="CHEBI:30616"/>
        <dbReference type="ChEBI" id="CHEBI:33019"/>
        <dbReference type="ChEBI" id="CHEBI:57966"/>
        <dbReference type="ChEBI" id="CHEBI:456215"/>
        <dbReference type="EC" id="6.3.2.1"/>
    </reaction>
</comment>
<evidence type="ECO:0000256" key="11">
    <source>
        <dbReference type="ARBA" id="ARBA00048258"/>
    </source>
</evidence>
<dbReference type="PANTHER" id="PTHR21299:SF1">
    <property type="entry name" value="PANTOATE--BETA-ALANINE LIGASE"/>
    <property type="match status" value="1"/>
</dbReference>
<dbReference type="NCBIfam" id="TIGR00018">
    <property type="entry name" value="panC"/>
    <property type="match status" value="1"/>
</dbReference>
<evidence type="ECO:0000256" key="10">
    <source>
        <dbReference type="ARBA" id="ARBA00032806"/>
    </source>
</evidence>
<sequence length="372" mass="41852">MPILSGLVFSRARRALPASFYSQIRRRHDSNPRTALKIFDSIASLRQWRRRQLFNYRSVGLVPTMGALHEGHLSLIRMAAKENAEVIVSIYVNPTQFSINEDYDSYPKTWQRDFELLRDLDRELAEDGSNFGKIAAIFAPKTSEIYPGQSFSPKNNQIGSFVTVNPLDQLLEGASRPLFFRGVATICTKLLNIVTPERIYFGQKDIQQTVVIKKLVKDLCIDTQVIVGETQRASDGLALSSRNVYLGPRRRKFATALINTLRFAELQYLSGSLTRSSILDPALAYLSLAQDEQMQIGKNGVSFELDYISLADPETLEEIQEIDRNKGAVLSGAIKMLPLCSPQHNEVKDPAENNAVRILDNIILKPVENVKH</sequence>
<evidence type="ECO:0000256" key="5">
    <source>
        <dbReference type="ARBA" id="ARBA00022598"/>
    </source>
</evidence>
<keyword evidence="8" id="KW-0067">ATP-binding</keyword>
<dbReference type="HAMAP" id="MF_00158">
    <property type="entry name" value="PanC"/>
    <property type="match status" value="1"/>
</dbReference>
<dbReference type="Proteomes" id="UP000285405">
    <property type="component" value="Unassembled WGS sequence"/>
</dbReference>
<dbReference type="GO" id="GO:0004592">
    <property type="term" value="F:pantoate-beta-alanine ligase activity"/>
    <property type="evidence" value="ECO:0007669"/>
    <property type="project" value="UniProtKB-EC"/>
</dbReference>
<evidence type="ECO:0000256" key="6">
    <source>
        <dbReference type="ARBA" id="ARBA00022655"/>
    </source>
</evidence>
<gene>
    <name evidence="12" type="ORF">GcC1_224032</name>
</gene>
<keyword evidence="5" id="KW-0436">Ligase</keyword>
<comment type="pathway">
    <text evidence="1">Cofactor biosynthesis; (R)-pantothenate biosynthesis; (R)-pantothenate from (R)-pantoate and beta-alanine: step 1/1.</text>
</comment>
<keyword evidence="7" id="KW-0547">Nucleotide-binding</keyword>
<evidence type="ECO:0000256" key="3">
    <source>
        <dbReference type="ARBA" id="ARBA00012219"/>
    </source>
</evidence>
<evidence type="ECO:0000256" key="8">
    <source>
        <dbReference type="ARBA" id="ARBA00022840"/>
    </source>
</evidence>
<dbReference type="SUPFAM" id="SSF52374">
    <property type="entry name" value="Nucleotidylyl transferase"/>
    <property type="match status" value="1"/>
</dbReference>
<dbReference type="FunFam" id="3.40.50.620:FF:000013">
    <property type="entry name" value="Pantothenate synthetase"/>
    <property type="match status" value="1"/>
</dbReference>
<organism evidence="12 13">
    <name type="scientific">Golovinomyces cichoracearum</name>
    <dbReference type="NCBI Taxonomy" id="62708"/>
    <lineage>
        <taxon>Eukaryota</taxon>
        <taxon>Fungi</taxon>
        <taxon>Dikarya</taxon>
        <taxon>Ascomycota</taxon>
        <taxon>Pezizomycotina</taxon>
        <taxon>Leotiomycetes</taxon>
        <taxon>Erysiphales</taxon>
        <taxon>Erysiphaceae</taxon>
        <taxon>Golovinomyces</taxon>
    </lineage>
</organism>
<dbReference type="EC" id="6.3.2.1" evidence="3"/>
<dbReference type="GO" id="GO:0005524">
    <property type="term" value="F:ATP binding"/>
    <property type="evidence" value="ECO:0007669"/>
    <property type="project" value="UniProtKB-KW"/>
</dbReference>
<evidence type="ECO:0000313" key="12">
    <source>
        <dbReference type="EMBL" id="RKF53129.1"/>
    </source>
</evidence>
<comment type="caution">
    <text evidence="12">The sequence shown here is derived from an EMBL/GenBank/DDBJ whole genome shotgun (WGS) entry which is preliminary data.</text>
</comment>
<dbReference type="Gene3D" id="3.30.1300.10">
    <property type="entry name" value="Pantoate-beta-alanine ligase, C-terminal domain"/>
    <property type="match status" value="1"/>
</dbReference>
<keyword evidence="6" id="KW-0566">Pantothenate biosynthesis</keyword>
<reference evidence="12 13" key="1">
    <citation type="journal article" date="2018" name="BMC Genomics">
        <title>Comparative genome analyses reveal sequence features reflecting distinct modes of host-adaptation between dicot and monocot powdery mildew.</title>
        <authorList>
            <person name="Wu Y."/>
            <person name="Ma X."/>
            <person name="Pan Z."/>
            <person name="Kale S.D."/>
            <person name="Song Y."/>
            <person name="King H."/>
            <person name="Zhang Q."/>
            <person name="Presley C."/>
            <person name="Deng X."/>
            <person name="Wei C.I."/>
            <person name="Xiao S."/>
        </authorList>
    </citation>
    <scope>NUCLEOTIDE SEQUENCE [LARGE SCALE GENOMIC DNA]</scope>
    <source>
        <strain evidence="12">UCSC1</strain>
    </source>
</reference>
<evidence type="ECO:0000256" key="4">
    <source>
        <dbReference type="ARBA" id="ARBA00015647"/>
    </source>
</evidence>
<comment type="similarity">
    <text evidence="2">Belongs to the pantothenate synthetase family.</text>
</comment>
<dbReference type="UniPathway" id="UPA00028">
    <property type="reaction ID" value="UER00005"/>
</dbReference>
<evidence type="ECO:0000256" key="1">
    <source>
        <dbReference type="ARBA" id="ARBA00004990"/>
    </source>
</evidence>